<gene>
    <name evidence="3" type="ordered locus">Bcav_1478</name>
</gene>
<evidence type="ECO:0008006" key="5">
    <source>
        <dbReference type="Google" id="ProtNLM"/>
    </source>
</evidence>
<evidence type="ECO:0000256" key="2">
    <source>
        <dbReference type="SAM" id="SignalP"/>
    </source>
</evidence>
<evidence type="ECO:0000256" key="1">
    <source>
        <dbReference type="SAM" id="MobiDB-lite"/>
    </source>
</evidence>
<evidence type="ECO:0000313" key="4">
    <source>
        <dbReference type="Proteomes" id="UP000007962"/>
    </source>
</evidence>
<keyword evidence="2" id="KW-0732">Signal</keyword>
<dbReference type="OrthoDB" id="2988527at2"/>
<dbReference type="EMBL" id="CP001618">
    <property type="protein sequence ID" value="ACQ79734.1"/>
    <property type="molecule type" value="Genomic_DNA"/>
</dbReference>
<feature type="chain" id="PRO_5002949163" description="Lipoprotein" evidence="2">
    <location>
        <begin position="28"/>
        <end position="257"/>
    </location>
</feature>
<feature type="region of interest" description="Disordered" evidence="1">
    <location>
        <begin position="24"/>
        <end position="63"/>
    </location>
</feature>
<dbReference type="HOGENOM" id="CLU_1080372_0_0_11"/>
<protein>
    <recommendedName>
        <fullName evidence="5">Lipoprotein</fullName>
    </recommendedName>
</protein>
<reference evidence="3 4" key="1">
    <citation type="journal article" date="2009" name="Stand. Genomic Sci.">
        <title>Complete genome sequence of Beutenbergia cavernae type strain (HKI 0122).</title>
        <authorList>
            <person name="Land M."/>
            <person name="Pukall R."/>
            <person name="Abt B."/>
            <person name="Goker M."/>
            <person name="Rohde M."/>
            <person name="Glavina Del Rio T."/>
            <person name="Tice H."/>
            <person name="Copeland A."/>
            <person name="Cheng J.F."/>
            <person name="Lucas S."/>
            <person name="Chen F."/>
            <person name="Nolan M."/>
            <person name="Bruce D."/>
            <person name="Goodwin L."/>
            <person name="Pitluck S."/>
            <person name="Ivanova N."/>
            <person name="Mavromatis K."/>
            <person name="Ovchinnikova G."/>
            <person name="Pati A."/>
            <person name="Chen A."/>
            <person name="Palaniappan K."/>
            <person name="Hauser L."/>
            <person name="Chang Y.J."/>
            <person name="Jefferies C.C."/>
            <person name="Saunders E."/>
            <person name="Brettin T."/>
            <person name="Detter J.C."/>
            <person name="Han C."/>
            <person name="Chain P."/>
            <person name="Bristow J."/>
            <person name="Eisen J.A."/>
            <person name="Markowitz V."/>
            <person name="Hugenholtz P."/>
            <person name="Kyrpides N.C."/>
            <person name="Klenk H.P."/>
            <person name="Lapidus A."/>
        </authorList>
    </citation>
    <scope>NUCLEOTIDE SEQUENCE [LARGE SCALE GENOMIC DNA]</scope>
    <source>
        <strain evidence="4">ATCC BAA-8 / DSM 12333 / NBRC 16432</strain>
    </source>
</reference>
<accession>C5C2P8</accession>
<keyword evidence="4" id="KW-1185">Reference proteome</keyword>
<dbReference type="KEGG" id="bcv:Bcav_1478"/>
<organism evidence="3 4">
    <name type="scientific">Beutenbergia cavernae (strain ATCC BAA-8 / DSM 12333 / CCUG 43141 / JCM 11478 / NBRC 16432 / NCIMB 13614 / HKI 0122)</name>
    <dbReference type="NCBI Taxonomy" id="471853"/>
    <lineage>
        <taxon>Bacteria</taxon>
        <taxon>Bacillati</taxon>
        <taxon>Actinomycetota</taxon>
        <taxon>Actinomycetes</taxon>
        <taxon>Micrococcales</taxon>
        <taxon>Beutenbergiaceae</taxon>
        <taxon>Beutenbergia</taxon>
    </lineage>
</organism>
<dbReference type="AlphaFoldDB" id="C5C2P8"/>
<proteinExistence type="predicted"/>
<feature type="signal peptide" evidence="2">
    <location>
        <begin position="1"/>
        <end position="27"/>
    </location>
</feature>
<dbReference type="Proteomes" id="UP000007962">
    <property type="component" value="Chromosome"/>
</dbReference>
<evidence type="ECO:0000313" key="3">
    <source>
        <dbReference type="EMBL" id="ACQ79734.1"/>
    </source>
</evidence>
<dbReference type="RefSeq" id="WP_015881974.1">
    <property type="nucleotide sequence ID" value="NC_012669.1"/>
</dbReference>
<dbReference type="PROSITE" id="PS51257">
    <property type="entry name" value="PROKAR_LIPOPROTEIN"/>
    <property type="match status" value="1"/>
</dbReference>
<feature type="compositionally biased region" description="Polar residues" evidence="1">
    <location>
        <begin position="25"/>
        <end position="47"/>
    </location>
</feature>
<name>C5C2P8_BEUC1</name>
<sequence>MKRGGRTTALLAIVGLALTGCASDSGAQEPTTPASQGIDAEQSTAAPQPTDAEPVEPEIPVAPPAQPVPEFCLELTLEIGAVLHGEDLTTCILTAQATAETGRMVTSDGGDDVWSTFDFDMVPELTAYSPESQAGFAYVLTPEGDWINVRGTGWTQTTGDPTWAGLTDTARIMSHRIYLTWMEDTDWEVRTYAEVPTDGDPFVTAGWRLAPEGGTGPVNEVWLDSSFLPIYVHEPGRVRLRTVFQDWGGPVEFPAVS</sequence>